<dbReference type="Pfam" id="PF01575">
    <property type="entry name" value="MaoC_dehydratas"/>
    <property type="match status" value="1"/>
</dbReference>
<dbReference type="InterPro" id="IPR054357">
    <property type="entry name" value="MFE-2_N"/>
</dbReference>
<comment type="caution">
    <text evidence="4">The sequence shown here is derived from an EMBL/GenBank/DDBJ whole genome shotgun (WGS) entry which is preliminary data.</text>
</comment>
<dbReference type="SUPFAM" id="SSF54637">
    <property type="entry name" value="Thioesterase/thiol ester dehydrase-isomerase"/>
    <property type="match status" value="2"/>
</dbReference>
<reference evidence="4 5" key="1">
    <citation type="journal article" date="2024" name="Nat. Commun.">
        <title>Phylogenomics reveals the evolutionary origins of lichenization in chlorophyte algae.</title>
        <authorList>
            <person name="Puginier C."/>
            <person name="Libourel C."/>
            <person name="Otte J."/>
            <person name="Skaloud P."/>
            <person name="Haon M."/>
            <person name="Grisel S."/>
            <person name="Petersen M."/>
            <person name="Berrin J.G."/>
            <person name="Delaux P.M."/>
            <person name="Dal Grande F."/>
            <person name="Keller J."/>
        </authorList>
    </citation>
    <scope>NUCLEOTIDE SEQUENCE [LARGE SCALE GENOMIC DNA]</scope>
    <source>
        <strain evidence="4 5">SAG 216-7</strain>
    </source>
</reference>
<dbReference type="PANTHER" id="PTHR13078">
    <property type="entry name" value="PEROXISOMAL MULTIFUNCTIONAL ENZYME TYPE 2-RELATED"/>
    <property type="match status" value="1"/>
</dbReference>
<evidence type="ECO:0000313" key="4">
    <source>
        <dbReference type="EMBL" id="KAK9916735.1"/>
    </source>
</evidence>
<dbReference type="InterPro" id="IPR002539">
    <property type="entry name" value="MaoC-like_dom"/>
</dbReference>
<dbReference type="CDD" id="cd03448">
    <property type="entry name" value="HDE_HSD"/>
    <property type="match status" value="1"/>
</dbReference>
<proteinExistence type="predicted"/>
<evidence type="ECO:0000259" key="3">
    <source>
        <dbReference type="Pfam" id="PF22622"/>
    </source>
</evidence>
<dbReference type="EMBL" id="JALJOT010000003">
    <property type="protein sequence ID" value="KAK9916735.1"/>
    <property type="molecule type" value="Genomic_DNA"/>
</dbReference>
<dbReference type="PANTHER" id="PTHR13078:SF56">
    <property type="entry name" value="PEROXISOMAL MULTIFUNCTIONAL ENZYME TYPE 2"/>
    <property type="match status" value="1"/>
</dbReference>
<dbReference type="Gene3D" id="3.10.129.10">
    <property type="entry name" value="Hotdog Thioesterase"/>
    <property type="match status" value="1"/>
</dbReference>
<accession>A0ABR2YZA8</accession>
<dbReference type="Proteomes" id="UP001491310">
    <property type="component" value="Unassembled WGS sequence"/>
</dbReference>
<dbReference type="Pfam" id="PF22622">
    <property type="entry name" value="MFE-2_hydrat-2_N"/>
    <property type="match status" value="1"/>
</dbReference>
<keyword evidence="5" id="KW-1185">Reference proteome</keyword>
<feature type="region of interest" description="Disordered" evidence="1">
    <location>
        <begin position="148"/>
        <end position="181"/>
    </location>
</feature>
<feature type="compositionally biased region" description="Low complexity" evidence="1">
    <location>
        <begin position="157"/>
        <end position="167"/>
    </location>
</feature>
<evidence type="ECO:0000259" key="2">
    <source>
        <dbReference type="Pfam" id="PF01575"/>
    </source>
</evidence>
<gene>
    <name evidence="4" type="ORF">WJX75_006386</name>
</gene>
<dbReference type="InterPro" id="IPR029069">
    <property type="entry name" value="HotDog_dom_sf"/>
</dbReference>
<sequence>MRDSIGDKLSTTAIGPFEWKYTERDVILYNLSLGCHWHEQRYVNETSTDFGPLPTLAVIPPYYDVLASVPVSNILPKYNPAMLLHGEQYLEMRAPLPASSRLLTTARVLDVQDKGKAAIVVIETVTRSADTGDIIAVNEITSFMRGAGGFGKRPPTERNAAAVARNAPPERPPDATSEETTSEDLAALYRLNGDYNPLHIDPDFAEMGGFPKPILHGLCTFGVTGKHVLQSFAGGNPAALKSIKGRFAKHVFPGETLRTEMWVVSPTKVVFQTRVVDRDTLAITNAAVEFFQEILAQQSSKL</sequence>
<name>A0ABR2YZA8_9CHLO</name>
<protein>
    <recommendedName>
        <fullName evidence="6">MaoC-like domain-containing protein</fullName>
    </recommendedName>
</protein>
<feature type="domain" description="Peroxisomal multifunctional enzyme type 2-like N-terminal" evidence="3">
    <location>
        <begin position="19"/>
        <end position="146"/>
    </location>
</feature>
<evidence type="ECO:0000256" key="1">
    <source>
        <dbReference type="SAM" id="MobiDB-lite"/>
    </source>
</evidence>
<evidence type="ECO:0008006" key="6">
    <source>
        <dbReference type="Google" id="ProtNLM"/>
    </source>
</evidence>
<evidence type="ECO:0000313" key="5">
    <source>
        <dbReference type="Proteomes" id="UP001491310"/>
    </source>
</evidence>
<feature type="domain" description="MaoC-like" evidence="2">
    <location>
        <begin position="167"/>
        <end position="285"/>
    </location>
</feature>
<organism evidence="4 5">
    <name type="scientific">Coccomyxa subellipsoidea</name>
    <dbReference type="NCBI Taxonomy" id="248742"/>
    <lineage>
        <taxon>Eukaryota</taxon>
        <taxon>Viridiplantae</taxon>
        <taxon>Chlorophyta</taxon>
        <taxon>core chlorophytes</taxon>
        <taxon>Trebouxiophyceae</taxon>
        <taxon>Trebouxiophyceae incertae sedis</taxon>
        <taxon>Coccomyxaceae</taxon>
        <taxon>Coccomyxa</taxon>
    </lineage>
</organism>